<comment type="subcellular location">
    <subcellularLocation>
        <location evidence="1">Membrane</location>
        <topology evidence="1">Multi-pass membrane protein</topology>
    </subcellularLocation>
</comment>
<dbReference type="OrthoDB" id="9807293at2"/>
<evidence type="ECO:0000256" key="3">
    <source>
        <dbReference type="ARBA" id="ARBA00022989"/>
    </source>
</evidence>
<feature type="transmembrane region" description="Helical" evidence="6">
    <location>
        <begin position="195"/>
        <end position="217"/>
    </location>
</feature>
<dbReference type="AlphaFoldDB" id="A0A1C2DFC5"/>
<dbReference type="PRINTS" id="PR00783">
    <property type="entry name" value="MINTRINSICP"/>
</dbReference>
<dbReference type="PANTHER" id="PTHR45724">
    <property type="entry name" value="AQUAPORIN NIP2-1"/>
    <property type="match status" value="1"/>
</dbReference>
<dbReference type="GO" id="GO:0016020">
    <property type="term" value="C:membrane"/>
    <property type="evidence" value="ECO:0007669"/>
    <property type="project" value="UniProtKB-SubCell"/>
</dbReference>
<organism evidence="7 8">
    <name type="scientific">Mesorhizobium hungaricum</name>
    <dbReference type="NCBI Taxonomy" id="1566387"/>
    <lineage>
        <taxon>Bacteria</taxon>
        <taxon>Pseudomonadati</taxon>
        <taxon>Pseudomonadota</taxon>
        <taxon>Alphaproteobacteria</taxon>
        <taxon>Hyphomicrobiales</taxon>
        <taxon>Phyllobacteriaceae</taxon>
        <taxon>Mesorhizobium</taxon>
    </lineage>
</organism>
<keyword evidence="2 5" id="KW-0812">Transmembrane</keyword>
<comment type="caution">
    <text evidence="7">The sequence shown here is derived from an EMBL/GenBank/DDBJ whole genome shotgun (WGS) entry which is preliminary data.</text>
</comment>
<gene>
    <name evidence="7" type="ORF">QV13_28775</name>
</gene>
<reference evidence="7 8" key="1">
    <citation type="submission" date="2016-08" db="EMBL/GenBank/DDBJ databases">
        <title>Whole genome sequence of Mesorhizobium sp. strain UASWS1009 isolated from industrial sewage.</title>
        <authorList>
            <person name="Crovadore J."/>
            <person name="Calmin G."/>
            <person name="Chablais R."/>
            <person name="Cochard B."/>
            <person name="Lefort F."/>
        </authorList>
    </citation>
    <scope>NUCLEOTIDE SEQUENCE [LARGE SCALE GENOMIC DNA]</scope>
    <source>
        <strain evidence="7 8">UASWS1009</strain>
    </source>
</reference>
<dbReference type="SUPFAM" id="SSF81338">
    <property type="entry name" value="Aquaporin-like"/>
    <property type="match status" value="1"/>
</dbReference>
<evidence type="ECO:0000313" key="7">
    <source>
        <dbReference type="EMBL" id="OCX13479.1"/>
    </source>
</evidence>
<keyword evidence="3 6" id="KW-1133">Transmembrane helix</keyword>
<dbReference type="RefSeq" id="WP_024922846.1">
    <property type="nucleotide sequence ID" value="NZ_MDEO01000036.1"/>
</dbReference>
<protein>
    <submittedName>
        <fullName evidence="7">MIP family channel protein</fullName>
    </submittedName>
</protein>
<evidence type="ECO:0000256" key="2">
    <source>
        <dbReference type="ARBA" id="ARBA00022692"/>
    </source>
</evidence>
<dbReference type="Gene3D" id="1.20.1080.10">
    <property type="entry name" value="Glycerol uptake facilitator protein"/>
    <property type="match status" value="1"/>
</dbReference>
<evidence type="ECO:0000313" key="8">
    <source>
        <dbReference type="Proteomes" id="UP000094412"/>
    </source>
</evidence>
<dbReference type="Proteomes" id="UP000094412">
    <property type="component" value="Unassembled WGS sequence"/>
</dbReference>
<evidence type="ECO:0000256" key="4">
    <source>
        <dbReference type="ARBA" id="ARBA00023136"/>
    </source>
</evidence>
<keyword evidence="4 6" id="KW-0472">Membrane</keyword>
<proteinExistence type="inferred from homology"/>
<accession>A0A1C2DFC5</accession>
<dbReference type="PANTHER" id="PTHR45724:SF55">
    <property type="entry name" value="AQUAPORIN NIP3-2"/>
    <property type="match status" value="1"/>
</dbReference>
<feature type="transmembrane region" description="Helical" evidence="6">
    <location>
        <begin position="87"/>
        <end position="106"/>
    </location>
</feature>
<feature type="transmembrane region" description="Helical" evidence="6">
    <location>
        <begin position="126"/>
        <end position="146"/>
    </location>
</feature>
<dbReference type="InterPro" id="IPR000425">
    <property type="entry name" value="MIP"/>
</dbReference>
<name>A0A1C2DFC5_9HYPH</name>
<dbReference type="STRING" id="1566387.QV13_28775"/>
<evidence type="ECO:0000256" key="6">
    <source>
        <dbReference type="SAM" id="Phobius"/>
    </source>
</evidence>
<evidence type="ECO:0000256" key="5">
    <source>
        <dbReference type="RuleBase" id="RU000477"/>
    </source>
</evidence>
<feature type="transmembrane region" description="Helical" evidence="6">
    <location>
        <begin position="158"/>
        <end position="183"/>
    </location>
</feature>
<evidence type="ECO:0000256" key="1">
    <source>
        <dbReference type="ARBA" id="ARBA00004141"/>
    </source>
</evidence>
<keyword evidence="5" id="KW-0813">Transport</keyword>
<sequence length="236" mass="24351">MDTPLSRRLAAEALGSAFLLATVVGSSIMGAKLAEASAALALLVTSMSTGAMLVVLIWTFGPVSGAHLNPVVSLAFAADGELKWRDFVPYVAAQLAGFLAGTWAAHAMFELPLLQLSATARSGPGLWFAEGIATFGLILVITGCTARRPTVVPAAVGLYIGAAYWFTASTSFANPAMTIIRAFTGTAAGIMPQHVPGYVIAQFAGAAIAIAAGRFFWPKPVTASLRAAVDPRQTPA</sequence>
<dbReference type="InterPro" id="IPR023271">
    <property type="entry name" value="Aquaporin-like"/>
</dbReference>
<comment type="similarity">
    <text evidence="5">Belongs to the MIP/aquaporin (TC 1.A.8) family.</text>
</comment>
<dbReference type="GO" id="GO:0015267">
    <property type="term" value="F:channel activity"/>
    <property type="evidence" value="ECO:0007669"/>
    <property type="project" value="InterPro"/>
</dbReference>
<dbReference type="Pfam" id="PF00230">
    <property type="entry name" value="MIP"/>
    <property type="match status" value="1"/>
</dbReference>
<keyword evidence="8" id="KW-1185">Reference proteome</keyword>
<dbReference type="InterPro" id="IPR034294">
    <property type="entry name" value="Aquaporin_transptr"/>
</dbReference>
<dbReference type="EMBL" id="MDEO01000036">
    <property type="protein sequence ID" value="OCX13479.1"/>
    <property type="molecule type" value="Genomic_DNA"/>
</dbReference>